<proteinExistence type="predicted"/>
<protein>
    <submittedName>
        <fullName evidence="2">Uncharacterized protein</fullName>
    </submittedName>
</protein>
<evidence type="ECO:0000313" key="3">
    <source>
        <dbReference type="Proteomes" id="UP000269542"/>
    </source>
</evidence>
<dbReference type="AlphaFoldDB" id="A0A3S5EW19"/>
<accession>A0A3S5EW19</accession>
<reference evidence="2 3" key="1">
    <citation type="submission" date="2018-12" db="EMBL/GenBank/DDBJ databases">
        <authorList>
            <consortium name="Pathogen Informatics"/>
        </authorList>
    </citation>
    <scope>NUCLEOTIDE SEQUENCE [LARGE SCALE GENOMIC DNA]</scope>
    <source>
        <strain evidence="2 3">NCTC13354</strain>
    </source>
</reference>
<organism evidence="2 3">
    <name type="scientific">Trueperella bialowiezensis</name>
    <dbReference type="NCBI Taxonomy" id="312285"/>
    <lineage>
        <taxon>Bacteria</taxon>
        <taxon>Bacillati</taxon>
        <taxon>Actinomycetota</taxon>
        <taxon>Actinomycetes</taxon>
        <taxon>Actinomycetales</taxon>
        <taxon>Actinomycetaceae</taxon>
        <taxon>Trueperella</taxon>
    </lineage>
</organism>
<gene>
    <name evidence="2" type="ORF">NCTC13354_00923</name>
</gene>
<name>A0A3S5EW19_9ACTO</name>
<feature type="region of interest" description="Disordered" evidence="1">
    <location>
        <begin position="71"/>
        <end position="109"/>
    </location>
</feature>
<dbReference type="EMBL" id="LR134476">
    <property type="protein sequence ID" value="VEI13212.1"/>
    <property type="molecule type" value="Genomic_DNA"/>
</dbReference>
<dbReference type="Pfam" id="PF17318">
    <property type="entry name" value="DUF5361"/>
    <property type="match status" value="1"/>
</dbReference>
<dbReference type="Proteomes" id="UP000269542">
    <property type="component" value="Chromosome"/>
</dbReference>
<evidence type="ECO:0000256" key="1">
    <source>
        <dbReference type="SAM" id="MobiDB-lite"/>
    </source>
</evidence>
<evidence type="ECO:0000313" key="2">
    <source>
        <dbReference type="EMBL" id="VEI13212.1"/>
    </source>
</evidence>
<dbReference type="KEGG" id="tbw:NCTC13354_00923"/>
<feature type="compositionally biased region" description="Basic and acidic residues" evidence="1">
    <location>
        <begin position="100"/>
        <end position="109"/>
    </location>
</feature>
<keyword evidence="3" id="KW-1185">Reference proteome</keyword>
<sequence>MCHGLRLRDVPGPAVNWRDVWLICVHARPDSPLAARLSGQDGEDWGWGWQEILLAQAVDVLHVLVWMQTADGRKGRNRPKPIPRPPAFRAPTTSNDDGEGVVRRQGDRLTQEEIADLI</sequence>
<dbReference type="InterPro" id="IPR035286">
    <property type="entry name" value="DUF5361"/>
</dbReference>